<dbReference type="FunFam" id="3.40.50.800:FF:000004">
    <property type="entry name" value="Glycine--tRNA ligase 2"/>
    <property type="match status" value="1"/>
</dbReference>
<evidence type="ECO:0000256" key="16">
    <source>
        <dbReference type="ARBA" id="ARBA00048436"/>
    </source>
</evidence>
<dbReference type="InterPro" id="IPR004154">
    <property type="entry name" value="Anticodon-bd"/>
</dbReference>
<dbReference type="NCBIfam" id="NF003211">
    <property type="entry name" value="PRK04173.1"/>
    <property type="match status" value="1"/>
</dbReference>
<feature type="region of interest" description="Disordered" evidence="18">
    <location>
        <begin position="1412"/>
        <end position="1474"/>
    </location>
</feature>
<dbReference type="Gene3D" id="3.40.50.800">
    <property type="entry name" value="Anticodon-binding domain"/>
    <property type="match status" value="1"/>
</dbReference>
<evidence type="ECO:0000313" key="22">
    <source>
        <dbReference type="Proteomes" id="UP000748531"/>
    </source>
</evidence>
<dbReference type="InterPro" id="IPR006195">
    <property type="entry name" value="aa-tRNA-synth_II"/>
</dbReference>
<dbReference type="Pfam" id="PF03129">
    <property type="entry name" value="HGTP_anticodon"/>
    <property type="match status" value="1"/>
</dbReference>
<dbReference type="Gene3D" id="3.30.720.200">
    <property type="match status" value="1"/>
</dbReference>
<comment type="caution">
    <text evidence="21">The sequence shown here is derived from an EMBL/GenBank/DDBJ whole genome shotgun (WGS) entry which is preliminary data.</text>
</comment>
<evidence type="ECO:0000256" key="7">
    <source>
        <dbReference type="ARBA" id="ARBA00022490"/>
    </source>
</evidence>
<dbReference type="CDD" id="cd00774">
    <property type="entry name" value="GlyRS-like_core"/>
    <property type="match status" value="1"/>
</dbReference>
<evidence type="ECO:0000256" key="10">
    <source>
        <dbReference type="ARBA" id="ARBA00022741"/>
    </source>
</evidence>
<evidence type="ECO:0000256" key="17">
    <source>
        <dbReference type="ARBA" id="ARBA00049523"/>
    </source>
</evidence>
<feature type="region of interest" description="Disordered" evidence="18">
    <location>
        <begin position="1128"/>
        <end position="1149"/>
    </location>
</feature>
<evidence type="ECO:0000256" key="8">
    <source>
        <dbReference type="ARBA" id="ARBA00022598"/>
    </source>
</evidence>
<dbReference type="FunFam" id="3.30.40.230:FF:000001">
    <property type="entry name" value="Glycine--tRNA ligase"/>
    <property type="match status" value="1"/>
</dbReference>
<dbReference type="FunFam" id="3.30.720.200:FF:000001">
    <property type="entry name" value="Glycine--tRNA ligase 2"/>
    <property type="match status" value="1"/>
</dbReference>
<dbReference type="GO" id="GO:0070150">
    <property type="term" value="P:mitochondrial glycyl-tRNA aminoacylation"/>
    <property type="evidence" value="ECO:0007669"/>
    <property type="project" value="TreeGrafter"/>
</dbReference>
<evidence type="ECO:0000256" key="15">
    <source>
        <dbReference type="ARBA" id="ARBA00030057"/>
    </source>
</evidence>
<dbReference type="EC" id="6.1.1.14" evidence="5"/>
<evidence type="ECO:0000259" key="20">
    <source>
        <dbReference type="PROSITE" id="PS51185"/>
    </source>
</evidence>
<feature type="domain" description="Aminoacyl-transfer RNA synthetases class-II family profile" evidence="19">
    <location>
        <begin position="113"/>
        <end position="606"/>
    </location>
</feature>
<comment type="subunit">
    <text evidence="4">Homodimer.</text>
</comment>
<dbReference type="SMART" id="SM00991">
    <property type="entry name" value="WHEP-TRS"/>
    <property type="match status" value="1"/>
</dbReference>
<comment type="catalytic activity">
    <reaction evidence="17">
        <text>tRNA(Gly) + glycine + ATP = glycyl-tRNA(Gly) + AMP + diphosphate</text>
        <dbReference type="Rhea" id="RHEA:16013"/>
        <dbReference type="Rhea" id="RHEA-COMP:9664"/>
        <dbReference type="Rhea" id="RHEA-COMP:9683"/>
        <dbReference type="ChEBI" id="CHEBI:30616"/>
        <dbReference type="ChEBI" id="CHEBI:33019"/>
        <dbReference type="ChEBI" id="CHEBI:57305"/>
        <dbReference type="ChEBI" id="CHEBI:78442"/>
        <dbReference type="ChEBI" id="CHEBI:78522"/>
        <dbReference type="ChEBI" id="CHEBI:456215"/>
        <dbReference type="EC" id="6.1.1.14"/>
    </reaction>
    <physiologicalReaction direction="left-to-right" evidence="17">
        <dbReference type="Rhea" id="RHEA:16014"/>
    </physiologicalReaction>
</comment>
<dbReference type="Gene3D" id="1.10.287.10">
    <property type="entry name" value="S15/NS1, RNA-binding"/>
    <property type="match status" value="1"/>
</dbReference>
<dbReference type="PRINTS" id="PR01043">
    <property type="entry name" value="TRNASYNTHGLY"/>
</dbReference>
<feature type="region of interest" description="Disordered" evidence="18">
    <location>
        <begin position="717"/>
        <end position="751"/>
    </location>
</feature>
<dbReference type="InterPro" id="IPR045864">
    <property type="entry name" value="aa-tRNA-synth_II/BPL/LPL"/>
</dbReference>
<evidence type="ECO:0000256" key="2">
    <source>
        <dbReference type="ARBA" id="ARBA00004496"/>
    </source>
</evidence>
<dbReference type="Pfam" id="PF00587">
    <property type="entry name" value="tRNA-synt_2b"/>
    <property type="match status" value="1"/>
</dbReference>
<accession>A0A8J4TP24</accession>
<reference evidence="21" key="1">
    <citation type="submission" date="2019-05" db="EMBL/GenBank/DDBJ databases">
        <title>Annotation for the trematode Paragonimus heterotremus.</title>
        <authorList>
            <person name="Choi Y.-J."/>
        </authorList>
    </citation>
    <scope>NUCLEOTIDE SEQUENCE</scope>
    <source>
        <strain evidence="21">LC</strain>
    </source>
</reference>
<feature type="compositionally biased region" description="Basic and acidic residues" evidence="18">
    <location>
        <begin position="1176"/>
        <end position="1220"/>
    </location>
</feature>
<feature type="compositionally biased region" description="Basic and acidic residues" evidence="18">
    <location>
        <begin position="1042"/>
        <end position="1059"/>
    </location>
</feature>
<dbReference type="InterPro" id="IPR002315">
    <property type="entry name" value="tRNA-synt_gly"/>
</dbReference>
<keyword evidence="9" id="KW-0808">Transferase</keyword>
<dbReference type="InterPro" id="IPR009068">
    <property type="entry name" value="uS15_NS1_RNA-bd_sf"/>
</dbReference>
<keyword evidence="13" id="KW-0030">Aminoacyl-tRNA synthetase</keyword>
<dbReference type="InterPro" id="IPR000738">
    <property type="entry name" value="WHEP-TRS_dom"/>
</dbReference>
<evidence type="ECO:0000256" key="18">
    <source>
        <dbReference type="SAM" id="MobiDB-lite"/>
    </source>
</evidence>
<dbReference type="OrthoDB" id="57698at2759"/>
<evidence type="ECO:0000313" key="21">
    <source>
        <dbReference type="EMBL" id="KAF5403304.1"/>
    </source>
</evidence>
<evidence type="ECO:0000256" key="11">
    <source>
        <dbReference type="ARBA" id="ARBA00022840"/>
    </source>
</evidence>
<evidence type="ECO:0000256" key="13">
    <source>
        <dbReference type="ARBA" id="ARBA00023146"/>
    </source>
</evidence>
<evidence type="ECO:0000256" key="1">
    <source>
        <dbReference type="ARBA" id="ARBA00004489"/>
    </source>
</evidence>
<feature type="compositionally biased region" description="Polar residues" evidence="18">
    <location>
        <begin position="1429"/>
        <end position="1460"/>
    </location>
</feature>
<dbReference type="FunFam" id="3.30.930.10:FF:000158">
    <property type="entry name" value="Glycyl-tRNA synthetase"/>
    <property type="match status" value="1"/>
</dbReference>
<dbReference type="InterPro" id="IPR033731">
    <property type="entry name" value="GlyRS-like_core"/>
</dbReference>
<dbReference type="PROSITE" id="PS51185">
    <property type="entry name" value="WHEP_TRS_2"/>
    <property type="match status" value="1"/>
</dbReference>
<dbReference type="GO" id="GO:0030424">
    <property type="term" value="C:axon"/>
    <property type="evidence" value="ECO:0007669"/>
    <property type="project" value="UniProtKB-SubCell"/>
</dbReference>
<dbReference type="InterPro" id="IPR002314">
    <property type="entry name" value="aa-tRNA-synt_IIb"/>
</dbReference>
<protein>
    <recommendedName>
        <fullName evidence="6">Glycine--tRNA ligase</fullName>
        <ecNumber evidence="5">6.1.1.14</ecNumber>
    </recommendedName>
    <alternativeName>
        <fullName evidence="15">Diadenosine tetraphosphate synthetase</fullName>
    </alternativeName>
</protein>
<keyword evidence="22" id="KW-1185">Reference proteome</keyword>
<dbReference type="FunFam" id="3.30.930.10:FF:000010">
    <property type="entry name" value="Glycyl-tRNA synthetase 1"/>
    <property type="match status" value="1"/>
</dbReference>
<dbReference type="GO" id="GO:0005739">
    <property type="term" value="C:mitochondrion"/>
    <property type="evidence" value="ECO:0007669"/>
    <property type="project" value="TreeGrafter"/>
</dbReference>
<feature type="compositionally biased region" description="Basic and acidic residues" evidence="18">
    <location>
        <begin position="1128"/>
        <end position="1137"/>
    </location>
</feature>
<dbReference type="PANTHER" id="PTHR10745">
    <property type="entry name" value="GLYCYL-TRNA SYNTHETASE/DNA POLYMERASE SUBUNIT GAMMA-2"/>
    <property type="match status" value="1"/>
</dbReference>
<dbReference type="Pfam" id="PF00458">
    <property type="entry name" value="WHEP-TRS"/>
    <property type="match status" value="1"/>
</dbReference>
<dbReference type="SUPFAM" id="SSF47060">
    <property type="entry name" value="S15/NS1 RNA-binding domain"/>
    <property type="match status" value="1"/>
</dbReference>
<feature type="domain" description="WHEP-TRS" evidence="20">
    <location>
        <begin position="57"/>
        <end position="113"/>
    </location>
</feature>
<comment type="subcellular location">
    <subcellularLocation>
        <location evidence="1">Cell projection</location>
        <location evidence="1">Axon</location>
    </subcellularLocation>
    <subcellularLocation>
        <location evidence="2">Cytoplasm</location>
    </subcellularLocation>
</comment>
<dbReference type="InterPro" id="IPR027031">
    <property type="entry name" value="Gly-tRNA_synthase/POLG2"/>
</dbReference>
<evidence type="ECO:0000256" key="9">
    <source>
        <dbReference type="ARBA" id="ARBA00022679"/>
    </source>
</evidence>
<keyword evidence="8" id="KW-0436">Ligase</keyword>
<dbReference type="GO" id="GO:0005524">
    <property type="term" value="F:ATP binding"/>
    <property type="evidence" value="ECO:0007669"/>
    <property type="project" value="UniProtKB-KW"/>
</dbReference>
<evidence type="ECO:0000256" key="4">
    <source>
        <dbReference type="ARBA" id="ARBA00011738"/>
    </source>
</evidence>
<evidence type="ECO:0000256" key="6">
    <source>
        <dbReference type="ARBA" id="ARBA00019404"/>
    </source>
</evidence>
<proteinExistence type="inferred from homology"/>
<keyword evidence="11" id="KW-0067">ATP-binding</keyword>
<sequence length="1474" mass="164957">MKLAPLGRLGHRLVSSSVHVYACTCPKNCVKQCFVEFSSRPNFPKQNMVVSKAAEVTLDSMRSRVQQQGDIVRALKSSNAPETELKMALAELKARKKLLEEKIELMPPVASFDRGKLEDLLKQKFFYDQSFAIYGGVQGLYDYGPMGCAMKANLLSAWRQHFVLEDQLLEVDCSMLTPAAVLQASGHVERFADLMVKDTKNGDCFRADHLVKSNLEARQKHKKTSETEKVEIQRLLTQLDNLSSDELNAIIRRYDMRSPVTGNELSEPQQFNLMFETMIGPTGQYKGYLRPETAQGIFVNFQRLLQFNQGRIPFGAAQIGSAFRNEISPRSGLIRVREFAMAEIEYFVDPNNKQHPKFELVRDVEMNFYSACDQMDGRPARKMTIGEAVQQRIVANETLGYFMARIHLFLLLVGVDGNRLRFRQHLSNEMAHYACDCWDAECQTSYGWIECVGCADRSCYDLLQHTKATGTRLVAEKRLSEPRSVQVCECTPNKQALGKVFRADTKKIADHLATLSLDDACSLKSKLEHNGQADLSIDGRAYTIDNSMVHVREYENIVHVEEFVPNVIEPSFGIGRILYAIFEHSFRVRDGDEQRTYLSVNPTLAPYKCSVLPLSNHPDFSPFVRELSSALTRLGVTHRIDESSGSIGRRYARTDQIAIPYGITIDFDTVHKSPASATLRERDSMRQIRVPLDELPTLVSDLSNGVLHWSEAHSKYPAFEQQETGTREENKKDEQPKQIRRNNLTETHQRKSDFVAIEPSFGSALNEDKEPAVAAEDWLSVSDEIDDIDRKCELDVDNWSSATETANGEARPVDSEQSLHTIPKSKVSTGGKKTQRGAGKNQEHNTKPSSQQASKPFSTSLSDVSGIRDSCETKKNSLLDSVTHSAHKKPINWTEWGKAIRKHYQEEEIKDKHVSLKSLSSTAPATVVGGGTAFESDEARSNFSGYEADQEDNAVSKSFADHHSSLIKENDTMYELSPAVQSICEESTKEKISSYNFMDESIMNTEFPPLKSTVVPNHGLFVGTGWPGEKPVCNKKSLAKSEPVKVDASDDSKTGERKSNSSGQTRLDVYQPKELSAASIPEKTGWPSVMARIFEQTCEPEMWHFNVNHMLPTVQGRTKDVECDHVGERNVHSESENKQPTAAHGKTVGDTLNEEGQLVDTLYHGLFKGSGWPRQKRGENLDESKKKSEVKGKKDRSTSKDEKSGQHGESEGDNRMDANIENKSTVVDDCWQSVIAKLDENSLMPDMWQMSATFDVNGLENEGCVDHSPLKAAISTTSDANKDIHTTNLDLKMEILSTSGDQIPISVTAVSAVNTWNAEFPGVHTESPKSQVWQPDLDDLSRSEKQVTHEAVFPNANDEKPHVSFSEVQTLVVSTEETVQDKQSTIEDVIPPKEEERQLDTEVRIKADPVSVENHSKTEPIMVDEPASCSFTGQSDIPTSNPKTSETVSGAATTVDQTQQKRNKNRRRKSKKKK</sequence>
<evidence type="ECO:0000256" key="12">
    <source>
        <dbReference type="ARBA" id="ARBA00022917"/>
    </source>
</evidence>
<feature type="region of interest" description="Disordered" evidence="18">
    <location>
        <begin position="1034"/>
        <end position="1078"/>
    </location>
</feature>
<gene>
    <name evidence="21" type="ORF">PHET_03003</name>
</gene>
<feature type="region of interest" description="Disordered" evidence="18">
    <location>
        <begin position="1172"/>
        <end position="1220"/>
    </location>
</feature>
<comment type="similarity">
    <text evidence="3">Belongs to the class-II aminoacyl-tRNA synthetase family.</text>
</comment>
<dbReference type="NCBIfam" id="TIGR00389">
    <property type="entry name" value="glyS_dimeric"/>
    <property type="match status" value="1"/>
</dbReference>
<name>A0A8J4TP24_9TREM</name>
<dbReference type="SUPFAM" id="SSF55681">
    <property type="entry name" value="Class II aaRS and biotin synthetases"/>
    <property type="match status" value="1"/>
</dbReference>
<evidence type="ECO:0000256" key="3">
    <source>
        <dbReference type="ARBA" id="ARBA00008226"/>
    </source>
</evidence>
<comment type="catalytic activity">
    <reaction evidence="16">
        <text>2 ATP + H(+) = P(1),P(4)-bis(5'-adenosyl) tetraphosphate + diphosphate</text>
        <dbReference type="Rhea" id="RHEA:34935"/>
        <dbReference type="ChEBI" id="CHEBI:15378"/>
        <dbReference type="ChEBI" id="CHEBI:30616"/>
        <dbReference type="ChEBI" id="CHEBI:33019"/>
        <dbReference type="ChEBI" id="CHEBI:58141"/>
    </reaction>
    <physiologicalReaction direction="left-to-right" evidence="16">
        <dbReference type="Rhea" id="RHEA:34936"/>
    </physiologicalReaction>
</comment>
<keyword evidence="7" id="KW-0963">Cytoplasm</keyword>
<organism evidence="21 22">
    <name type="scientific">Paragonimus heterotremus</name>
    <dbReference type="NCBI Taxonomy" id="100268"/>
    <lineage>
        <taxon>Eukaryota</taxon>
        <taxon>Metazoa</taxon>
        <taxon>Spiralia</taxon>
        <taxon>Lophotrochozoa</taxon>
        <taxon>Platyhelminthes</taxon>
        <taxon>Trematoda</taxon>
        <taxon>Digenea</taxon>
        <taxon>Plagiorchiida</taxon>
        <taxon>Troglotremata</taxon>
        <taxon>Troglotrematidae</taxon>
        <taxon>Paragonimus</taxon>
    </lineage>
</organism>
<evidence type="ECO:0000256" key="5">
    <source>
        <dbReference type="ARBA" id="ARBA00012829"/>
    </source>
</evidence>
<evidence type="ECO:0000259" key="19">
    <source>
        <dbReference type="PROSITE" id="PS50862"/>
    </source>
</evidence>
<dbReference type="Proteomes" id="UP000748531">
    <property type="component" value="Unassembled WGS sequence"/>
</dbReference>
<dbReference type="PROSITE" id="PS50862">
    <property type="entry name" value="AA_TRNA_LIGASE_II"/>
    <property type="match status" value="1"/>
</dbReference>
<dbReference type="SUPFAM" id="SSF52954">
    <property type="entry name" value="Class II aaRS ABD-related"/>
    <property type="match status" value="1"/>
</dbReference>
<dbReference type="PANTHER" id="PTHR10745:SF0">
    <property type="entry name" value="GLYCINE--TRNA LIGASE"/>
    <property type="match status" value="1"/>
</dbReference>
<feature type="compositionally biased region" description="Polar residues" evidence="18">
    <location>
        <begin position="847"/>
        <end position="863"/>
    </location>
</feature>
<feature type="region of interest" description="Disordered" evidence="18">
    <location>
        <begin position="802"/>
        <end position="866"/>
    </location>
</feature>
<dbReference type="EMBL" id="LUCH01001306">
    <property type="protein sequence ID" value="KAF5403304.1"/>
    <property type="molecule type" value="Genomic_DNA"/>
</dbReference>
<keyword evidence="14" id="KW-0966">Cell projection</keyword>
<keyword evidence="10" id="KW-0547">Nucleotide-binding</keyword>
<dbReference type="Gene3D" id="3.30.930.10">
    <property type="entry name" value="Bira Bifunctional Protein, Domain 2"/>
    <property type="match status" value="1"/>
</dbReference>
<dbReference type="InterPro" id="IPR036621">
    <property type="entry name" value="Anticodon-bd_dom_sf"/>
</dbReference>
<dbReference type="Gene3D" id="3.30.40.230">
    <property type="match status" value="1"/>
</dbReference>
<evidence type="ECO:0000256" key="14">
    <source>
        <dbReference type="ARBA" id="ARBA00023273"/>
    </source>
</evidence>
<dbReference type="GO" id="GO:0004820">
    <property type="term" value="F:glycine-tRNA ligase activity"/>
    <property type="evidence" value="ECO:0007669"/>
    <property type="project" value="UniProtKB-EC"/>
</dbReference>
<feature type="compositionally biased region" description="Basic and acidic residues" evidence="18">
    <location>
        <begin position="725"/>
        <end position="737"/>
    </location>
</feature>
<keyword evidence="12" id="KW-0648">Protein biosynthesis</keyword>
<feature type="compositionally biased region" description="Polar residues" evidence="18">
    <location>
        <begin position="815"/>
        <end position="832"/>
    </location>
</feature>
<dbReference type="CDD" id="cd00858">
    <property type="entry name" value="GlyRS_anticodon"/>
    <property type="match status" value="1"/>
</dbReference>
<dbReference type="GO" id="GO:0016740">
    <property type="term" value="F:transferase activity"/>
    <property type="evidence" value="ECO:0007669"/>
    <property type="project" value="UniProtKB-KW"/>
</dbReference>
<feature type="compositionally biased region" description="Basic residues" evidence="18">
    <location>
        <begin position="1461"/>
        <end position="1474"/>
    </location>
</feature>